<dbReference type="Gene3D" id="1.25.40.10">
    <property type="entry name" value="Tetratricopeptide repeat domain"/>
    <property type="match status" value="1"/>
</dbReference>
<dbReference type="EMBL" id="CP036289">
    <property type="protein sequence ID" value="QDU78132.1"/>
    <property type="molecule type" value="Genomic_DNA"/>
</dbReference>
<evidence type="ECO:0000256" key="1">
    <source>
        <dbReference type="SAM" id="Coils"/>
    </source>
</evidence>
<organism evidence="3 4">
    <name type="scientific">Bremerella volcania</name>
    <dbReference type="NCBI Taxonomy" id="2527984"/>
    <lineage>
        <taxon>Bacteria</taxon>
        <taxon>Pseudomonadati</taxon>
        <taxon>Planctomycetota</taxon>
        <taxon>Planctomycetia</taxon>
        <taxon>Pirellulales</taxon>
        <taxon>Pirellulaceae</taxon>
        <taxon>Bremerella</taxon>
    </lineage>
</organism>
<evidence type="ECO:0000313" key="4">
    <source>
        <dbReference type="Proteomes" id="UP000318626"/>
    </source>
</evidence>
<sequence length="833" mass="93001" precursor="true">MKTIPFITIFLLMLTSAAWAQSALEDDRRMMQGLLDRQLFGLAERYAAQQVIAEGITSSHRAEMAAELVRAYSLHALNARPSERERYWNSAAAVLPQFQKQFPDPAASILIEVQTAHSQLAQLRLLRQEGEVFGDNAKLNQAQKLSAQLLGQYEALQEKVDGLLRESHSPNNRLPLTSDQLLALSRKVALQSAEATEQQGLSYPPDSLDRTNAMVQVLQQVEPLTKLRPDTQVKWPAQLLAIRALRHLGRLDQARSTVAMLRRMDPPPPVSVLSAAWAEDIRVALAQNDLPLATQMINQARGTDGMASAELDYAIFETYLSFWKQAEEKQNTPDIQLWQGRSAAVVRELEQLYGPYWARRAEQQLTGSASTGGTQNVDLLRRTAENYVRQKDWDEAIKNYDLGAQAARASNQPSEEYQLRLAAAAVAVEAGNLAEGVKRLRGAALEFPAEQDASLRHLTAAYYQSQIARQSDPPQLEPYIALLRENLSRWNEGEPAAQAAMWLAQIEFSRGNWRAATEAYLLIPPKSTHFPLAVEGVRQASLKWFQTAGAKQELVPQDVRKVIDYFEQVVLNGQSGGGEWTATMRLASESAAQLWLNYTDHGYDNARAVIEVALRSNPNGPDGWRSRLESLQVIALAGLGKLDQAQAKLQQVRDDSPHQLFEVLQALGQMGGSASPAIRQQIAQIELTVIAMLRPNMMQLDEQTRMVIATREAEALAASGKLDQAIELYATLAQQLPNDSEIQVGLARMLSRGTTAEQQEQALDRWRQISRKSRTQSPTWYEAKLEIARCHIQLGNPEEAKQIVRYLQTLYPDMGGPEMKARFVELMQGLPRN</sequence>
<keyword evidence="1" id="KW-0175">Coiled coil</keyword>
<keyword evidence="2" id="KW-0732">Signal</keyword>
<dbReference type="AlphaFoldDB" id="A0A518CFW8"/>
<dbReference type="Proteomes" id="UP000318626">
    <property type="component" value="Chromosome"/>
</dbReference>
<dbReference type="SUPFAM" id="SSF48452">
    <property type="entry name" value="TPR-like"/>
    <property type="match status" value="1"/>
</dbReference>
<dbReference type="InterPro" id="IPR011990">
    <property type="entry name" value="TPR-like_helical_dom_sf"/>
</dbReference>
<feature type="chain" id="PRO_5021874927" evidence="2">
    <location>
        <begin position="21"/>
        <end position="833"/>
    </location>
</feature>
<proteinExistence type="predicted"/>
<reference evidence="4" key="1">
    <citation type="submission" date="2019-02" db="EMBL/GenBank/DDBJ databases">
        <title>Deep-cultivation of Planctomycetes and their phenomic and genomic characterization uncovers novel biology.</title>
        <authorList>
            <person name="Wiegand S."/>
            <person name="Jogler M."/>
            <person name="Boedeker C."/>
            <person name="Pinto D."/>
            <person name="Vollmers J."/>
            <person name="Rivas-Marin E."/>
            <person name="Kohn T."/>
            <person name="Peeters S.H."/>
            <person name="Heuer A."/>
            <person name="Rast P."/>
            <person name="Oberbeckmann S."/>
            <person name="Bunk B."/>
            <person name="Jeske O."/>
            <person name="Meyerdierks A."/>
            <person name="Storesund J.E."/>
            <person name="Kallscheuer N."/>
            <person name="Luecker S."/>
            <person name="Lage O.M."/>
            <person name="Pohl T."/>
            <person name="Merkel B.J."/>
            <person name="Hornburger P."/>
            <person name="Mueller R.-W."/>
            <person name="Bruemmer F."/>
            <person name="Labrenz M."/>
            <person name="Spormann A.M."/>
            <person name="Op den Camp H."/>
            <person name="Overmann J."/>
            <person name="Amann R."/>
            <person name="Jetten M.S.M."/>
            <person name="Mascher T."/>
            <person name="Medema M.H."/>
            <person name="Devos D.P."/>
            <person name="Kaster A.-K."/>
            <person name="Ovreas L."/>
            <person name="Rohde M."/>
            <person name="Galperin M.Y."/>
            <person name="Jogler C."/>
        </authorList>
    </citation>
    <scope>NUCLEOTIDE SEQUENCE [LARGE SCALE GENOMIC DNA]</scope>
    <source>
        <strain evidence="4">Pan97</strain>
    </source>
</reference>
<keyword evidence="4" id="KW-1185">Reference proteome</keyword>
<dbReference type="RefSeq" id="WP_144977719.1">
    <property type="nucleotide sequence ID" value="NZ_CP036289.1"/>
</dbReference>
<evidence type="ECO:0000256" key="2">
    <source>
        <dbReference type="SAM" id="SignalP"/>
    </source>
</evidence>
<feature type="signal peptide" evidence="2">
    <location>
        <begin position="1"/>
        <end position="20"/>
    </location>
</feature>
<dbReference type="KEGG" id="bvo:Pan97_52140"/>
<gene>
    <name evidence="3" type="ORF">Pan97_52140</name>
</gene>
<name>A0A518CFW8_9BACT</name>
<evidence type="ECO:0000313" key="3">
    <source>
        <dbReference type="EMBL" id="QDU78132.1"/>
    </source>
</evidence>
<protein>
    <submittedName>
        <fullName evidence="3">Tetratricopeptide repeat protein</fullName>
    </submittedName>
</protein>
<dbReference type="OrthoDB" id="240605at2"/>
<feature type="coiled-coil region" evidence="1">
    <location>
        <begin position="139"/>
        <end position="166"/>
    </location>
</feature>
<accession>A0A518CFW8</accession>